<comment type="subcellular location">
    <subcellularLocation>
        <location evidence="3">Mitochondrion inner membrane</location>
        <topology evidence="3">Peripheral membrane protein</topology>
    </subcellularLocation>
    <subcellularLocation>
        <location evidence="2">Mitochondrion intermembrane space</location>
    </subcellularLocation>
</comment>
<dbReference type="GO" id="GO:0046513">
    <property type="term" value="P:ceramide biosynthetic process"/>
    <property type="evidence" value="ECO:0007669"/>
    <property type="project" value="TreeGrafter"/>
</dbReference>
<evidence type="ECO:0000256" key="16">
    <source>
        <dbReference type="ARBA" id="ARBA00024483"/>
    </source>
</evidence>
<dbReference type="GO" id="GO:0046486">
    <property type="term" value="P:glycerolipid metabolic process"/>
    <property type="evidence" value="ECO:0007669"/>
    <property type="project" value="UniProtKB-UniPathway"/>
</dbReference>
<dbReference type="SUPFAM" id="SSF111331">
    <property type="entry name" value="NAD kinase/diacylglycerol kinase-like"/>
    <property type="match status" value="1"/>
</dbReference>
<evidence type="ECO:0000256" key="27">
    <source>
        <dbReference type="ARBA" id="ARBA00048034"/>
    </source>
</evidence>
<dbReference type="GO" id="GO:0047620">
    <property type="term" value="F:acylglycerol kinase activity"/>
    <property type="evidence" value="ECO:0007669"/>
    <property type="project" value="UniProtKB-EC"/>
</dbReference>
<evidence type="ECO:0000256" key="20">
    <source>
        <dbReference type="ARBA" id="ARBA00024636"/>
    </source>
</evidence>
<keyword evidence="10" id="KW-0067">ATP-binding</keyword>
<dbReference type="GO" id="GO:0005743">
    <property type="term" value="C:mitochondrial inner membrane"/>
    <property type="evidence" value="ECO:0007669"/>
    <property type="project" value="UniProtKB-SubCell"/>
</dbReference>
<dbReference type="InterPro" id="IPR001206">
    <property type="entry name" value="Diacylglycerol_kinase_cat_dom"/>
</dbReference>
<dbReference type="PANTHER" id="PTHR12358:SF31">
    <property type="entry name" value="ACYLGLYCEROL KINASE, MITOCHONDRIAL"/>
    <property type="match status" value="1"/>
</dbReference>
<dbReference type="EMBL" id="OD003000">
    <property type="protein sequence ID" value="CAD7406789.1"/>
    <property type="molecule type" value="Genomic_DNA"/>
</dbReference>
<comment type="similarity">
    <text evidence="21">Belongs to the AGK family.</text>
</comment>
<comment type="catalytic activity">
    <reaction evidence="16">
        <text>1-(5Z,8Z,11Z,14Z-eicosatetraenoyl)-sn-glycerol + ATP = 1-(5Z,8Z,11Z,14Z-eicosatetraenoyl)-sn-glycero-3-phosphate + ADP + H(+)</text>
        <dbReference type="Rhea" id="RHEA:43328"/>
        <dbReference type="ChEBI" id="CHEBI:15378"/>
        <dbReference type="ChEBI" id="CHEBI:30616"/>
        <dbReference type="ChEBI" id="CHEBI:34071"/>
        <dbReference type="ChEBI" id="CHEBI:74938"/>
        <dbReference type="ChEBI" id="CHEBI:456216"/>
    </reaction>
    <physiologicalReaction direction="left-to-right" evidence="16">
        <dbReference type="Rhea" id="RHEA:43329"/>
    </physiologicalReaction>
</comment>
<protein>
    <recommendedName>
        <fullName evidence="24">Acylglycerol kinase, mitochondrial</fullName>
        <ecNumber evidence="5">2.7.1.107</ecNumber>
        <ecNumber evidence="22">2.7.1.138</ecNumber>
        <ecNumber evidence="23">2.7.1.94</ecNumber>
    </recommendedName>
    <alternativeName>
        <fullName evidence="25">Multiple substrate lipid kinase</fullName>
    </alternativeName>
</protein>
<dbReference type="PANTHER" id="PTHR12358">
    <property type="entry name" value="SPHINGOSINE KINASE"/>
    <property type="match status" value="1"/>
</dbReference>
<evidence type="ECO:0000256" key="10">
    <source>
        <dbReference type="ARBA" id="ARBA00022840"/>
    </source>
</evidence>
<dbReference type="AlphaFoldDB" id="A0A7R9D567"/>
<evidence type="ECO:0000256" key="22">
    <source>
        <dbReference type="ARBA" id="ARBA00026096"/>
    </source>
</evidence>
<evidence type="ECO:0000256" key="1">
    <source>
        <dbReference type="ARBA" id="ARBA00001946"/>
    </source>
</evidence>
<comment type="catalytic activity">
    <reaction evidence="26">
        <text>a 2-acylglycerol + ATP = a 2-acyl-sn-glycerol 3-phosphate + ADP + H(+)</text>
        <dbReference type="Rhea" id="RHEA:39847"/>
        <dbReference type="ChEBI" id="CHEBI:15378"/>
        <dbReference type="ChEBI" id="CHEBI:17389"/>
        <dbReference type="ChEBI" id="CHEBI:30616"/>
        <dbReference type="ChEBI" id="CHEBI:64982"/>
        <dbReference type="ChEBI" id="CHEBI:456216"/>
    </reaction>
    <physiologicalReaction direction="left-to-right" evidence="26">
        <dbReference type="Rhea" id="RHEA:39848"/>
    </physiologicalReaction>
</comment>
<dbReference type="GO" id="GO:0001729">
    <property type="term" value="F:ceramide kinase activity"/>
    <property type="evidence" value="ECO:0007669"/>
    <property type="project" value="UniProtKB-EC"/>
</dbReference>
<dbReference type="EC" id="2.7.1.94" evidence="23"/>
<evidence type="ECO:0000256" key="2">
    <source>
        <dbReference type="ARBA" id="ARBA00004569"/>
    </source>
</evidence>
<dbReference type="GO" id="GO:0005524">
    <property type="term" value="F:ATP binding"/>
    <property type="evidence" value="ECO:0007669"/>
    <property type="project" value="UniProtKB-KW"/>
</dbReference>
<dbReference type="GO" id="GO:0005758">
    <property type="term" value="C:mitochondrial intermembrane space"/>
    <property type="evidence" value="ECO:0007669"/>
    <property type="project" value="UniProtKB-SubCell"/>
</dbReference>
<dbReference type="PROSITE" id="PS50146">
    <property type="entry name" value="DAGK"/>
    <property type="match status" value="1"/>
</dbReference>
<comment type="pathway">
    <text evidence="4">Lipid metabolism; glycerolipid metabolism.</text>
</comment>
<evidence type="ECO:0000256" key="8">
    <source>
        <dbReference type="ARBA" id="ARBA00022777"/>
    </source>
</evidence>
<evidence type="ECO:0000256" key="11">
    <source>
        <dbReference type="ARBA" id="ARBA00023098"/>
    </source>
</evidence>
<evidence type="ECO:0000256" key="9">
    <source>
        <dbReference type="ARBA" id="ARBA00022792"/>
    </source>
</evidence>
<dbReference type="InterPro" id="IPR050187">
    <property type="entry name" value="Lipid_Phosphate_FormReg"/>
</dbReference>
<evidence type="ECO:0000256" key="3">
    <source>
        <dbReference type="ARBA" id="ARBA00004637"/>
    </source>
</evidence>
<evidence type="ECO:0000256" key="25">
    <source>
        <dbReference type="ARBA" id="ARBA00030553"/>
    </source>
</evidence>
<evidence type="ECO:0000256" key="5">
    <source>
        <dbReference type="ARBA" id="ARBA00012133"/>
    </source>
</evidence>
<evidence type="ECO:0000256" key="24">
    <source>
        <dbReference type="ARBA" id="ARBA00026142"/>
    </source>
</evidence>
<proteinExistence type="inferred from homology"/>
<comment type="catalytic activity">
    <reaction evidence="19">
        <text>2-(5Z,8Z,11Z,14Z-eicosatetraenoyl)-glycerol + ATP = 2-(5Z,8Z,11Z,14Z-eicosatetraenoyl)-sn-glycero-3-phosphate + ADP + H(+)</text>
        <dbReference type="Rhea" id="RHEA:43316"/>
        <dbReference type="ChEBI" id="CHEBI:15378"/>
        <dbReference type="ChEBI" id="CHEBI:30616"/>
        <dbReference type="ChEBI" id="CHEBI:52392"/>
        <dbReference type="ChEBI" id="CHEBI:78209"/>
        <dbReference type="ChEBI" id="CHEBI:456216"/>
    </reaction>
    <physiologicalReaction direction="left-to-right" evidence="19">
        <dbReference type="Rhea" id="RHEA:43317"/>
    </physiologicalReaction>
</comment>
<evidence type="ECO:0000256" key="28">
    <source>
        <dbReference type="ARBA" id="ARBA00048663"/>
    </source>
</evidence>
<comment type="catalytic activity">
    <reaction evidence="27">
        <text>an N-acylsphing-4-enine + ATP = an N-acylsphing-4-enine 1-phosphate + ADP + H(+)</text>
        <dbReference type="Rhea" id="RHEA:17929"/>
        <dbReference type="ChEBI" id="CHEBI:15378"/>
        <dbReference type="ChEBI" id="CHEBI:30616"/>
        <dbReference type="ChEBI" id="CHEBI:52639"/>
        <dbReference type="ChEBI" id="CHEBI:57674"/>
        <dbReference type="ChEBI" id="CHEBI:456216"/>
        <dbReference type="EC" id="2.7.1.138"/>
    </reaction>
    <physiologicalReaction direction="left-to-right" evidence="27">
        <dbReference type="Rhea" id="RHEA:17930"/>
    </physiologicalReaction>
</comment>
<evidence type="ECO:0000256" key="17">
    <source>
        <dbReference type="ARBA" id="ARBA00024505"/>
    </source>
</evidence>
<keyword evidence="12" id="KW-0496">Mitochondrion</keyword>
<keyword evidence="13" id="KW-0472">Membrane</keyword>
<keyword evidence="11" id="KW-0443">Lipid metabolism</keyword>
<dbReference type="Pfam" id="PF00781">
    <property type="entry name" value="DAGK_cat"/>
    <property type="match status" value="1"/>
</dbReference>
<evidence type="ECO:0000256" key="14">
    <source>
        <dbReference type="ARBA" id="ARBA00023371"/>
    </source>
</evidence>
<dbReference type="GO" id="GO:0046512">
    <property type="term" value="P:sphingosine biosynthetic process"/>
    <property type="evidence" value="ECO:0007669"/>
    <property type="project" value="TreeGrafter"/>
</dbReference>
<sequence length="467" mass="52914">MANGGLSREFPTPGIVYSERSALDHAATRATPIDEAGKMYQLNLKLQAETNLICDLSTHVEAFRAKRNSLKNKAQELMRDYCEEAVKYGEQPLPLGSKPRQITVVLNPAANKRKAKAEFEKFCAPLLYLAGISVTIIQTEHEGQARSLVEELDQAVVTGLLRRPDGEIATSRKFPIGILPLGRTNTVGNALFARDTNTVRTMADSAMAIIREFAKPIDVVKIEALETETDLPGKPIYCLAGIEWGAYRDTNARKDKYWYFDGLRWYAAYLFNGLKSDISWRCEADLDFSLPCAGCSSCHTAVEQDVLSDKQKVGARWWQSYLPRLGQSPATNKYHVEQIDYSQIHNKACGIRHRKEVSTIEFSLTTANVDKNCVREGDSHLQLNLGPKEISYMDFVAEGWKRIRGQEPFVEEKLKTREFELWPALPNNSKEQEKWISIDNEDYELKPIHVTLLPKKIHVFYKPENVI</sequence>
<evidence type="ECO:0000256" key="12">
    <source>
        <dbReference type="ARBA" id="ARBA00023128"/>
    </source>
</evidence>
<evidence type="ECO:0000256" key="29">
    <source>
        <dbReference type="ARBA" id="ARBA00048876"/>
    </source>
</evidence>
<comment type="catalytic activity">
    <reaction evidence="15">
        <text>a 1,2-diacyl-sn-glycerol + ATP = a 1,2-diacyl-sn-glycero-3-phosphate + ADP + H(+)</text>
        <dbReference type="Rhea" id="RHEA:10272"/>
        <dbReference type="ChEBI" id="CHEBI:15378"/>
        <dbReference type="ChEBI" id="CHEBI:17815"/>
        <dbReference type="ChEBI" id="CHEBI:30616"/>
        <dbReference type="ChEBI" id="CHEBI:58608"/>
        <dbReference type="ChEBI" id="CHEBI:456216"/>
        <dbReference type="EC" id="2.7.1.107"/>
    </reaction>
    <physiologicalReaction direction="left-to-right" evidence="15">
        <dbReference type="Rhea" id="RHEA:10273"/>
    </physiologicalReaction>
</comment>
<evidence type="ECO:0000256" key="19">
    <source>
        <dbReference type="ARBA" id="ARBA00024556"/>
    </source>
</evidence>
<keyword evidence="8" id="KW-0418">Kinase</keyword>
<evidence type="ECO:0000256" key="18">
    <source>
        <dbReference type="ARBA" id="ARBA00024512"/>
    </source>
</evidence>
<evidence type="ECO:0000256" key="6">
    <source>
        <dbReference type="ARBA" id="ARBA00022679"/>
    </source>
</evidence>
<feature type="domain" description="DAGKc" evidence="30">
    <location>
        <begin position="97"/>
        <end position="227"/>
    </location>
</feature>
<dbReference type="InterPro" id="IPR017438">
    <property type="entry name" value="ATP-NAD_kinase_N"/>
</dbReference>
<keyword evidence="6" id="KW-0808">Transferase</keyword>
<evidence type="ECO:0000313" key="31">
    <source>
        <dbReference type="EMBL" id="CAD7406789.1"/>
    </source>
</evidence>
<evidence type="ECO:0000256" key="7">
    <source>
        <dbReference type="ARBA" id="ARBA00022741"/>
    </source>
</evidence>
<evidence type="ECO:0000259" key="30">
    <source>
        <dbReference type="PROSITE" id="PS50146"/>
    </source>
</evidence>
<comment type="catalytic activity">
    <reaction evidence="18">
        <text>a 1-acyl-sn-glycerol + ATP = a 1-acyl-sn-glycero-3-phosphate + ADP + H(+)</text>
        <dbReference type="Rhea" id="RHEA:33747"/>
        <dbReference type="ChEBI" id="CHEBI:15378"/>
        <dbReference type="ChEBI" id="CHEBI:30616"/>
        <dbReference type="ChEBI" id="CHEBI:57970"/>
        <dbReference type="ChEBI" id="CHEBI:64683"/>
        <dbReference type="ChEBI" id="CHEBI:456216"/>
    </reaction>
    <physiologicalReaction direction="left-to-right" evidence="18">
        <dbReference type="Rhea" id="RHEA:33748"/>
    </physiologicalReaction>
</comment>
<evidence type="ECO:0000256" key="26">
    <source>
        <dbReference type="ARBA" id="ARBA00044480"/>
    </source>
</evidence>
<dbReference type="InterPro" id="IPR016064">
    <property type="entry name" value="NAD/diacylglycerol_kinase_sf"/>
</dbReference>
<comment type="catalytic activity">
    <reaction evidence="29">
        <text>N-(hexanoyl)sphing-4-enine + ATP = N-hexanoylsphing-4-enine 1-phosphate + ADP + H(+)</text>
        <dbReference type="Rhea" id="RHEA:43312"/>
        <dbReference type="ChEBI" id="CHEBI:15378"/>
        <dbReference type="ChEBI" id="CHEBI:30616"/>
        <dbReference type="ChEBI" id="CHEBI:63867"/>
        <dbReference type="ChEBI" id="CHEBI:82959"/>
        <dbReference type="ChEBI" id="CHEBI:456216"/>
    </reaction>
    <physiologicalReaction direction="left-to-right" evidence="29">
        <dbReference type="Rhea" id="RHEA:43313"/>
    </physiologicalReaction>
</comment>
<dbReference type="EC" id="2.7.1.138" evidence="22"/>
<dbReference type="UniPathway" id="UPA00230"/>
<evidence type="ECO:0000256" key="4">
    <source>
        <dbReference type="ARBA" id="ARBA00005175"/>
    </source>
</evidence>
<evidence type="ECO:0000256" key="23">
    <source>
        <dbReference type="ARBA" id="ARBA00026098"/>
    </source>
</evidence>
<accession>A0A7R9D567</accession>
<keyword evidence="9" id="KW-0999">Mitochondrion inner membrane</keyword>
<reference evidence="31" key="1">
    <citation type="submission" date="2020-11" db="EMBL/GenBank/DDBJ databases">
        <authorList>
            <person name="Tran Van P."/>
        </authorList>
    </citation>
    <scope>NUCLEOTIDE SEQUENCE</scope>
</reference>
<comment type="catalytic activity">
    <reaction evidence="28">
        <text>a monoacylglycerol + ATP = a monoacyl-sn-glycero-3-phosphate + ADP + H(+)</text>
        <dbReference type="Rhea" id="RHEA:19293"/>
        <dbReference type="ChEBI" id="CHEBI:15378"/>
        <dbReference type="ChEBI" id="CHEBI:17408"/>
        <dbReference type="ChEBI" id="CHEBI:30616"/>
        <dbReference type="ChEBI" id="CHEBI:77589"/>
        <dbReference type="ChEBI" id="CHEBI:456216"/>
        <dbReference type="EC" id="2.7.1.94"/>
    </reaction>
    <physiologicalReaction direction="left-to-right" evidence="28">
        <dbReference type="Rhea" id="RHEA:19294"/>
    </physiologicalReaction>
</comment>
<dbReference type="InterPro" id="IPR045579">
    <property type="entry name" value="AGK_C"/>
</dbReference>
<keyword evidence="7" id="KW-0547">Nucleotide-binding</keyword>
<dbReference type="Pfam" id="PF19712">
    <property type="entry name" value="AGK_C"/>
    <property type="match status" value="1"/>
</dbReference>
<evidence type="ECO:0000256" key="13">
    <source>
        <dbReference type="ARBA" id="ARBA00023136"/>
    </source>
</evidence>
<dbReference type="EC" id="2.7.1.107" evidence="5"/>
<evidence type="ECO:0000256" key="15">
    <source>
        <dbReference type="ARBA" id="ARBA00023411"/>
    </source>
</evidence>
<comment type="cofactor">
    <cofactor evidence="1">
        <name>Mg(2+)</name>
        <dbReference type="ChEBI" id="CHEBI:18420"/>
    </cofactor>
</comment>
<comment type="catalytic activity">
    <reaction evidence="14">
        <text>1,2-di-(9Z-octadecenoyl)-sn-glycerol + ATP = 1,2-di-(9Z-octadecenoyl)-sn-glycero-3-phosphate + ADP + H(+)</text>
        <dbReference type="Rhea" id="RHEA:40327"/>
        <dbReference type="ChEBI" id="CHEBI:15378"/>
        <dbReference type="ChEBI" id="CHEBI:30616"/>
        <dbReference type="ChEBI" id="CHEBI:52333"/>
        <dbReference type="ChEBI" id="CHEBI:74546"/>
        <dbReference type="ChEBI" id="CHEBI:456216"/>
    </reaction>
    <physiologicalReaction direction="left-to-right" evidence="14">
        <dbReference type="Rhea" id="RHEA:40328"/>
    </physiologicalReaction>
</comment>
<gene>
    <name evidence="31" type="ORF">TPSB3V08_LOCUS5579</name>
</gene>
<comment type="catalytic activity">
    <reaction evidence="17">
        <text>1-(9Z-octadecenoyl)-sn-glycerol + ATP = 1-(9Z-octadecenoyl)-sn-glycero-3-phosphate + ADP + H(+)</text>
        <dbReference type="Rhea" id="RHEA:41079"/>
        <dbReference type="ChEBI" id="CHEBI:15378"/>
        <dbReference type="ChEBI" id="CHEBI:30616"/>
        <dbReference type="ChEBI" id="CHEBI:74544"/>
        <dbReference type="ChEBI" id="CHEBI:75757"/>
        <dbReference type="ChEBI" id="CHEBI:456216"/>
    </reaction>
    <physiologicalReaction direction="left-to-right" evidence="17">
        <dbReference type="Rhea" id="RHEA:41080"/>
    </physiologicalReaction>
</comment>
<comment type="catalytic activity">
    <reaction evidence="20">
        <text>1-hexadecanoyl-sn-glycerol + ATP = 1-hexadecanoyl-sn-glycero-3-phosphate + ADP + H(+)</text>
        <dbReference type="Rhea" id="RHEA:43308"/>
        <dbReference type="ChEBI" id="CHEBI:15378"/>
        <dbReference type="ChEBI" id="CHEBI:30616"/>
        <dbReference type="ChEBI" id="CHEBI:57518"/>
        <dbReference type="ChEBI" id="CHEBI:75542"/>
        <dbReference type="ChEBI" id="CHEBI:456216"/>
    </reaction>
    <physiologicalReaction direction="left-to-right" evidence="20">
        <dbReference type="Rhea" id="RHEA:43309"/>
    </physiologicalReaction>
</comment>
<organism evidence="31">
    <name type="scientific">Timema poppense</name>
    <name type="common">Walking stick</name>
    <dbReference type="NCBI Taxonomy" id="170557"/>
    <lineage>
        <taxon>Eukaryota</taxon>
        <taxon>Metazoa</taxon>
        <taxon>Ecdysozoa</taxon>
        <taxon>Arthropoda</taxon>
        <taxon>Hexapoda</taxon>
        <taxon>Insecta</taxon>
        <taxon>Pterygota</taxon>
        <taxon>Neoptera</taxon>
        <taxon>Polyneoptera</taxon>
        <taxon>Phasmatodea</taxon>
        <taxon>Timematodea</taxon>
        <taxon>Timematoidea</taxon>
        <taxon>Timematidae</taxon>
        <taxon>Timema</taxon>
    </lineage>
</organism>
<name>A0A7R9D567_TIMPO</name>
<evidence type="ECO:0000256" key="21">
    <source>
        <dbReference type="ARBA" id="ARBA00025749"/>
    </source>
</evidence>
<dbReference type="Gene3D" id="3.40.50.10330">
    <property type="entry name" value="Probable inorganic polyphosphate/atp-NAD kinase, domain 1"/>
    <property type="match status" value="1"/>
</dbReference>
<dbReference type="GO" id="GO:0004143">
    <property type="term" value="F:ATP-dependent diacylglycerol kinase activity"/>
    <property type="evidence" value="ECO:0007669"/>
    <property type="project" value="UniProtKB-EC"/>
</dbReference>